<dbReference type="Gene3D" id="3.30.420.10">
    <property type="entry name" value="Ribonuclease H-like superfamily/Ribonuclease H"/>
    <property type="match status" value="1"/>
</dbReference>
<dbReference type="GO" id="GO:0006313">
    <property type="term" value="P:DNA transposition"/>
    <property type="evidence" value="ECO:0007669"/>
    <property type="project" value="InterPro"/>
</dbReference>
<feature type="region of interest" description="Disordered" evidence="3">
    <location>
        <begin position="1"/>
        <end position="27"/>
    </location>
</feature>
<feature type="coiled-coil region" evidence="2">
    <location>
        <begin position="214"/>
        <end position="248"/>
    </location>
</feature>
<dbReference type="InterPro" id="IPR036397">
    <property type="entry name" value="RNaseH_sf"/>
</dbReference>
<dbReference type="EnsemblMetazoa" id="CJA04874b.1">
    <property type="protein sequence ID" value="CJA04874b.1"/>
    <property type="gene ID" value="WBGene00124079"/>
</dbReference>
<organism evidence="5 6">
    <name type="scientific">Caenorhabditis japonica</name>
    <dbReference type="NCBI Taxonomy" id="281687"/>
    <lineage>
        <taxon>Eukaryota</taxon>
        <taxon>Metazoa</taxon>
        <taxon>Ecdysozoa</taxon>
        <taxon>Nematoda</taxon>
        <taxon>Chromadorea</taxon>
        <taxon>Rhabditida</taxon>
        <taxon>Rhabditina</taxon>
        <taxon>Rhabditomorpha</taxon>
        <taxon>Rhabditoidea</taxon>
        <taxon>Rhabditidae</taxon>
        <taxon>Peloderinae</taxon>
        <taxon>Caenorhabditis</taxon>
    </lineage>
</organism>
<dbReference type="Pfam" id="PF01498">
    <property type="entry name" value="HTH_Tnp_Tc3_2"/>
    <property type="match status" value="1"/>
</dbReference>
<evidence type="ECO:0000259" key="4">
    <source>
        <dbReference type="Pfam" id="PF01498"/>
    </source>
</evidence>
<name>A0A8R1HRP5_CAEJA</name>
<accession>A0A8R1HRP5</accession>
<dbReference type="GO" id="GO:0005634">
    <property type="term" value="C:nucleus"/>
    <property type="evidence" value="ECO:0007669"/>
    <property type="project" value="UniProtKB-SubCell"/>
</dbReference>
<proteinExistence type="predicted"/>
<reference evidence="6" key="1">
    <citation type="submission" date="2010-08" db="EMBL/GenBank/DDBJ databases">
        <authorList>
            <consortium name="Caenorhabditis japonica Sequencing Consortium"/>
            <person name="Wilson R.K."/>
        </authorList>
    </citation>
    <scope>NUCLEOTIDE SEQUENCE [LARGE SCALE GENOMIC DNA]</scope>
    <source>
        <strain evidence="6">DF5081</strain>
    </source>
</reference>
<comment type="subcellular location">
    <subcellularLocation>
        <location evidence="1">Nucleus</location>
    </subcellularLocation>
</comment>
<evidence type="ECO:0000256" key="2">
    <source>
        <dbReference type="SAM" id="Coils"/>
    </source>
</evidence>
<feature type="coiled-coil region" evidence="2">
    <location>
        <begin position="412"/>
        <end position="446"/>
    </location>
</feature>
<protein>
    <submittedName>
        <fullName evidence="5">HTH_Tnp_Tc3_2 domain-containing protein</fullName>
    </submittedName>
</protein>
<feature type="domain" description="Transposase Tc1-like" evidence="4">
    <location>
        <begin position="680"/>
        <end position="751"/>
    </location>
</feature>
<dbReference type="PANTHER" id="PTHR18863">
    <property type="entry name" value="TSEC-2-RELATED"/>
    <property type="match status" value="1"/>
</dbReference>
<dbReference type="InterPro" id="IPR039139">
    <property type="entry name" value="CCDC170-like"/>
</dbReference>
<dbReference type="AlphaFoldDB" id="A0A8R1HRP5"/>
<dbReference type="SUPFAM" id="SSF46689">
    <property type="entry name" value="Homeodomain-like"/>
    <property type="match status" value="1"/>
</dbReference>
<dbReference type="PANTHER" id="PTHR18863:SF6">
    <property type="entry name" value="COILED-COIL DOMAIN-CONTAINING PROTEIN 170"/>
    <property type="match status" value="1"/>
</dbReference>
<dbReference type="GO" id="GO:0015074">
    <property type="term" value="P:DNA integration"/>
    <property type="evidence" value="ECO:0007669"/>
    <property type="project" value="InterPro"/>
</dbReference>
<dbReference type="GO" id="GO:0003677">
    <property type="term" value="F:DNA binding"/>
    <property type="evidence" value="ECO:0007669"/>
    <property type="project" value="InterPro"/>
</dbReference>
<evidence type="ECO:0000256" key="3">
    <source>
        <dbReference type="SAM" id="MobiDB-lite"/>
    </source>
</evidence>
<sequence length="861" mass="98518">MSNFPADFEEIGIDSEKQEIESQATSESVHQLDLSSEALVTSTLNIRGNKIITAIRPGTSPYRREVGVSRENLRSGSPDSVAATYTIRENRSERQTKVKLESLERRLKANEKARKEIEAEAEKWKERANKNSKRLPELEMELAETVQAKEEWQAKSQELEVHNRQLSGDLGAVQIKLEETENSLKMFQQKVSSVLNIEKFALENEGEMPVELTLNDLEQEILKYQAKCVNLEKENSDLKEQLHELTSSLTQNQNHVSTLMGHLENNKTQSREMHGICRKELEMRQDRESRINHDATLLSSTINEQKMELEMLKSEIRCLRSYSQEISTSNKNNIILLKSAETERKSLLETLTVLLNSEEEPTENNIKRTIRDLVREKNSEQTKRFEAEKAASSAEGVLLEQAKQQRSALFRARVSEEECSKSAEKIDELEQELLASDLERKNLEHKIENLEKCVTKVSSLLNVNTGTIFDPIFDRIEELVAQESVYRVVVNENRLISENIIRGLQSVRKDIKGSGNEGKKSGPANAVVATAAKIISNHNPLHSKVMLQKPKYDIFLWCCPKAELPERELVRKRTAPEAEPARKRTARMRTGTNANWYNKELLEAEPPDHGQTIWEKTFTVDVRKSIVRGHELGAHPKILATQFGCSSSQICRILKNNHDDDGVVHRQSPGRPRTTSRAMDRNILRACREDPRRTSTDIQVSVTFPNEPVSSRRTIRRHLQVAGLHGRRPVKKPLVSLKNRKARVEWAKQHLSWGPREWANHIWSDQSKFNLFGTDGIQWIRRPIGSRYVPQYQCPTVKHGGGAVMVWGCFSDTSMGSLKRIVGTMDRYVYEDILENTMRPWARANLGRSWVFQQDNDPKHA</sequence>
<keyword evidence="2" id="KW-0175">Coiled coil</keyword>
<reference evidence="5" key="2">
    <citation type="submission" date="2022-06" db="UniProtKB">
        <authorList>
            <consortium name="EnsemblMetazoa"/>
        </authorList>
    </citation>
    <scope>IDENTIFICATION</scope>
    <source>
        <strain evidence="5">DF5081</strain>
    </source>
</reference>
<dbReference type="Proteomes" id="UP000005237">
    <property type="component" value="Unassembled WGS sequence"/>
</dbReference>
<feature type="coiled-coil region" evidence="2">
    <location>
        <begin position="93"/>
        <end position="190"/>
    </location>
</feature>
<dbReference type="InterPro" id="IPR009057">
    <property type="entry name" value="Homeodomain-like_sf"/>
</dbReference>
<evidence type="ECO:0000256" key="1">
    <source>
        <dbReference type="ARBA" id="ARBA00004123"/>
    </source>
</evidence>
<dbReference type="InterPro" id="IPR002492">
    <property type="entry name" value="Transposase_Tc1-like"/>
</dbReference>
<evidence type="ECO:0000313" key="6">
    <source>
        <dbReference type="Proteomes" id="UP000005237"/>
    </source>
</evidence>
<keyword evidence="6" id="KW-1185">Reference proteome</keyword>
<evidence type="ECO:0000313" key="5">
    <source>
        <dbReference type="EnsemblMetazoa" id="CJA04874b.1"/>
    </source>
</evidence>